<dbReference type="Pfam" id="PF08448">
    <property type="entry name" value="PAS_4"/>
    <property type="match status" value="1"/>
</dbReference>
<comment type="caution">
    <text evidence="14">The sequence shown here is derived from an EMBL/GenBank/DDBJ whole genome shotgun (WGS) entry which is preliminary data.</text>
</comment>
<dbReference type="PANTHER" id="PTHR45453:SF1">
    <property type="entry name" value="PHOSPHATE REGULON SENSOR PROTEIN PHOR"/>
    <property type="match status" value="1"/>
</dbReference>
<keyword evidence="8 14" id="KW-0418">Kinase</keyword>
<keyword evidence="5" id="KW-0597">Phosphoprotein</keyword>
<sequence length="429" mass="45769">MIETTKNSLRLSANAIALRTAGLSCAIFTLAALAGGVVGVWTALAALASLAVAGLAFRDRRPPGDRAVTISERSEQQAFGPAAVLAALPDPVIIVNRRGLVVDANRAATAVLPGLRNGHPLSLALRAPDVLDGLERVVKGGEAEAVEFVERVPVERALEVHIAPLTGEAGNDGARAGAALYFRDLTPARRLEHMRVDFVANASHELRTPLASLMGFIETLQGPARNDEAARERFLAIMREQAQRMARLIDDLLSLSRIELSVHVQPTGIVDVVALLRHLIDALLPLARERGVEIALDVPEGSVNVRGERDELLRVFENLIENAVKYGESGGRVDVRVTTATRPDGAGAVSVEVRDYGPGIAPEHLPRLTERFYRVDVAASRGKGGTGLGLAIVKHIVMRHRGQLSIASEVGKGASFTVTLPVLVGESRK</sequence>
<feature type="domain" description="Histidine kinase" evidence="13">
    <location>
        <begin position="201"/>
        <end position="424"/>
    </location>
</feature>
<dbReference type="SUPFAM" id="SSF55874">
    <property type="entry name" value="ATPase domain of HSP90 chaperone/DNA topoisomerase II/histidine kinase"/>
    <property type="match status" value="1"/>
</dbReference>
<dbReference type="InterPro" id="IPR004358">
    <property type="entry name" value="Sig_transdc_His_kin-like_C"/>
</dbReference>
<evidence type="ECO:0000256" key="4">
    <source>
        <dbReference type="ARBA" id="ARBA00022475"/>
    </source>
</evidence>
<keyword evidence="4" id="KW-1003">Cell membrane</keyword>
<dbReference type="SMART" id="SM00388">
    <property type="entry name" value="HisKA"/>
    <property type="match status" value="1"/>
</dbReference>
<evidence type="ECO:0000256" key="3">
    <source>
        <dbReference type="ARBA" id="ARBA00012438"/>
    </source>
</evidence>
<keyword evidence="12" id="KW-1133">Transmembrane helix</keyword>
<dbReference type="CDD" id="cd00082">
    <property type="entry name" value="HisKA"/>
    <property type="match status" value="1"/>
</dbReference>
<name>A0A841KIC2_9HYPH</name>
<evidence type="ECO:0000256" key="8">
    <source>
        <dbReference type="ARBA" id="ARBA00022777"/>
    </source>
</evidence>
<evidence type="ECO:0000256" key="6">
    <source>
        <dbReference type="ARBA" id="ARBA00022679"/>
    </source>
</evidence>
<dbReference type="Pfam" id="PF00512">
    <property type="entry name" value="HisKA"/>
    <property type="match status" value="1"/>
</dbReference>
<dbReference type="InterPro" id="IPR003661">
    <property type="entry name" value="HisK_dim/P_dom"/>
</dbReference>
<proteinExistence type="predicted"/>
<dbReference type="AlphaFoldDB" id="A0A841KIC2"/>
<dbReference type="InterPro" id="IPR050351">
    <property type="entry name" value="BphY/WalK/GraS-like"/>
</dbReference>
<dbReference type="InterPro" id="IPR013656">
    <property type="entry name" value="PAS_4"/>
</dbReference>
<protein>
    <recommendedName>
        <fullName evidence="3">histidine kinase</fullName>
        <ecNumber evidence="3">2.7.13.3</ecNumber>
    </recommendedName>
</protein>
<evidence type="ECO:0000259" key="13">
    <source>
        <dbReference type="PROSITE" id="PS50109"/>
    </source>
</evidence>
<dbReference type="GO" id="GO:0004721">
    <property type="term" value="F:phosphoprotein phosphatase activity"/>
    <property type="evidence" value="ECO:0007669"/>
    <property type="project" value="TreeGrafter"/>
</dbReference>
<dbReference type="Gene3D" id="3.30.450.20">
    <property type="entry name" value="PAS domain"/>
    <property type="match status" value="1"/>
</dbReference>
<dbReference type="GO" id="GO:0005886">
    <property type="term" value="C:plasma membrane"/>
    <property type="evidence" value="ECO:0007669"/>
    <property type="project" value="UniProtKB-SubCell"/>
</dbReference>
<keyword evidence="6 14" id="KW-0808">Transferase</keyword>
<dbReference type="SUPFAM" id="SSF55785">
    <property type="entry name" value="PYP-like sensor domain (PAS domain)"/>
    <property type="match status" value="1"/>
</dbReference>
<keyword evidence="7" id="KW-0547">Nucleotide-binding</keyword>
<evidence type="ECO:0000256" key="1">
    <source>
        <dbReference type="ARBA" id="ARBA00000085"/>
    </source>
</evidence>
<dbReference type="InterPro" id="IPR035965">
    <property type="entry name" value="PAS-like_dom_sf"/>
</dbReference>
<dbReference type="InterPro" id="IPR036890">
    <property type="entry name" value="HATPase_C_sf"/>
</dbReference>
<evidence type="ECO:0000256" key="5">
    <source>
        <dbReference type="ARBA" id="ARBA00022553"/>
    </source>
</evidence>
<keyword evidence="9" id="KW-0067">ATP-binding</keyword>
<dbReference type="GO" id="GO:0000155">
    <property type="term" value="F:phosphorelay sensor kinase activity"/>
    <property type="evidence" value="ECO:0007669"/>
    <property type="project" value="InterPro"/>
</dbReference>
<dbReference type="SMART" id="SM00387">
    <property type="entry name" value="HATPase_c"/>
    <property type="match status" value="1"/>
</dbReference>
<dbReference type="EC" id="2.7.13.3" evidence="3"/>
<evidence type="ECO:0000256" key="9">
    <source>
        <dbReference type="ARBA" id="ARBA00022840"/>
    </source>
</evidence>
<organism evidence="14 15">
    <name type="scientific">Chelatococcus composti</name>
    <dbReference type="NCBI Taxonomy" id="1743235"/>
    <lineage>
        <taxon>Bacteria</taxon>
        <taxon>Pseudomonadati</taxon>
        <taxon>Pseudomonadota</taxon>
        <taxon>Alphaproteobacteria</taxon>
        <taxon>Hyphomicrobiales</taxon>
        <taxon>Chelatococcaceae</taxon>
        <taxon>Chelatococcus</taxon>
    </lineage>
</organism>
<dbReference type="PANTHER" id="PTHR45453">
    <property type="entry name" value="PHOSPHATE REGULON SENSOR PROTEIN PHOR"/>
    <property type="match status" value="1"/>
</dbReference>
<feature type="transmembrane region" description="Helical" evidence="12">
    <location>
        <begin position="12"/>
        <end position="32"/>
    </location>
</feature>
<comment type="subcellular location">
    <subcellularLocation>
        <location evidence="2">Cell membrane</location>
    </subcellularLocation>
</comment>
<comment type="catalytic activity">
    <reaction evidence="1">
        <text>ATP + protein L-histidine = ADP + protein N-phospho-L-histidine.</text>
        <dbReference type="EC" id="2.7.13.3"/>
    </reaction>
</comment>
<dbReference type="FunFam" id="3.30.565.10:FF:000006">
    <property type="entry name" value="Sensor histidine kinase WalK"/>
    <property type="match status" value="1"/>
</dbReference>
<keyword evidence="10" id="KW-0902">Two-component regulatory system</keyword>
<reference evidence="14 15" key="1">
    <citation type="submission" date="2020-08" db="EMBL/GenBank/DDBJ databases">
        <title>Genomic Encyclopedia of Type Strains, Phase IV (KMG-IV): sequencing the most valuable type-strain genomes for metagenomic binning, comparative biology and taxonomic classification.</title>
        <authorList>
            <person name="Goeker M."/>
        </authorList>
    </citation>
    <scope>NUCLEOTIDE SEQUENCE [LARGE SCALE GENOMIC DNA]</scope>
    <source>
        <strain evidence="14 15">DSM 101465</strain>
    </source>
</reference>
<evidence type="ECO:0000256" key="12">
    <source>
        <dbReference type="SAM" id="Phobius"/>
    </source>
</evidence>
<dbReference type="SUPFAM" id="SSF47384">
    <property type="entry name" value="Homodimeric domain of signal transducing histidine kinase"/>
    <property type="match status" value="1"/>
</dbReference>
<dbReference type="InterPro" id="IPR005467">
    <property type="entry name" value="His_kinase_dom"/>
</dbReference>
<dbReference type="PRINTS" id="PR00344">
    <property type="entry name" value="BCTRLSENSOR"/>
</dbReference>
<evidence type="ECO:0000313" key="15">
    <source>
        <dbReference type="Proteomes" id="UP000588017"/>
    </source>
</evidence>
<gene>
    <name evidence="14" type="ORF">HNQ73_002780</name>
</gene>
<dbReference type="EMBL" id="JACHEH010000006">
    <property type="protein sequence ID" value="MBB6169143.1"/>
    <property type="molecule type" value="Genomic_DNA"/>
</dbReference>
<keyword evidence="12" id="KW-0812">Transmembrane</keyword>
<dbReference type="FunFam" id="1.10.287.130:FF:000008">
    <property type="entry name" value="Two-component sensor histidine kinase"/>
    <property type="match status" value="1"/>
</dbReference>
<dbReference type="RefSeq" id="WP_183335466.1">
    <property type="nucleotide sequence ID" value="NZ_BMHX01000006.1"/>
</dbReference>
<evidence type="ECO:0000256" key="7">
    <source>
        <dbReference type="ARBA" id="ARBA00022741"/>
    </source>
</evidence>
<dbReference type="InterPro" id="IPR036097">
    <property type="entry name" value="HisK_dim/P_sf"/>
</dbReference>
<dbReference type="InterPro" id="IPR003594">
    <property type="entry name" value="HATPase_dom"/>
</dbReference>
<evidence type="ECO:0000256" key="11">
    <source>
        <dbReference type="ARBA" id="ARBA00023136"/>
    </source>
</evidence>
<evidence type="ECO:0000256" key="10">
    <source>
        <dbReference type="ARBA" id="ARBA00023012"/>
    </source>
</evidence>
<keyword evidence="15" id="KW-1185">Reference proteome</keyword>
<evidence type="ECO:0000256" key="2">
    <source>
        <dbReference type="ARBA" id="ARBA00004236"/>
    </source>
</evidence>
<keyword evidence="11 12" id="KW-0472">Membrane</keyword>
<dbReference type="PROSITE" id="PS50109">
    <property type="entry name" value="HIS_KIN"/>
    <property type="match status" value="1"/>
</dbReference>
<dbReference type="Pfam" id="PF02518">
    <property type="entry name" value="HATPase_c"/>
    <property type="match status" value="1"/>
</dbReference>
<dbReference type="GO" id="GO:0016036">
    <property type="term" value="P:cellular response to phosphate starvation"/>
    <property type="evidence" value="ECO:0007669"/>
    <property type="project" value="TreeGrafter"/>
</dbReference>
<dbReference type="Gene3D" id="3.30.565.10">
    <property type="entry name" value="Histidine kinase-like ATPase, C-terminal domain"/>
    <property type="match status" value="1"/>
</dbReference>
<evidence type="ECO:0000313" key="14">
    <source>
        <dbReference type="EMBL" id="MBB6169143.1"/>
    </source>
</evidence>
<dbReference type="GO" id="GO:0005524">
    <property type="term" value="F:ATP binding"/>
    <property type="evidence" value="ECO:0007669"/>
    <property type="project" value="UniProtKB-KW"/>
</dbReference>
<accession>A0A841KIC2</accession>
<dbReference type="Proteomes" id="UP000588017">
    <property type="component" value="Unassembled WGS sequence"/>
</dbReference>
<dbReference type="Gene3D" id="1.10.287.130">
    <property type="match status" value="1"/>
</dbReference>